<dbReference type="Pfam" id="PF00512">
    <property type="entry name" value="HisKA"/>
    <property type="match status" value="1"/>
</dbReference>
<dbReference type="Pfam" id="PF02518">
    <property type="entry name" value="HATPase_c"/>
    <property type="match status" value="1"/>
</dbReference>
<dbReference type="InterPro" id="IPR005467">
    <property type="entry name" value="His_kinase_dom"/>
</dbReference>
<dbReference type="InterPro" id="IPR001610">
    <property type="entry name" value="PAC"/>
</dbReference>
<dbReference type="InterPro" id="IPR003661">
    <property type="entry name" value="HisK_dim/P_dom"/>
</dbReference>
<dbReference type="PANTHER" id="PTHR45339">
    <property type="entry name" value="HYBRID SIGNAL TRANSDUCTION HISTIDINE KINASE J"/>
    <property type="match status" value="1"/>
</dbReference>
<dbReference type="Gene3D" id="1.10.287.130">
    <property type="match status" value="1"/>
</dbReference>
<dbReference type="InterPro" id="IPR036097">
    <property type="entry name" value="HisK_dim/P_sf"/>
</dbReference>
<dbReference type="EC" id="2.7.13.3" evidence="3"/>
<dbReference type="Pfam" id="PF13474">
    <property type="entry name" value="SnoaL_3"/>
    <property type="match status" value="1"/>
</dbReference>
<dbReference type="SUPFAM" id="SSF47384">
    <property type="entry name" value="Homodimeric domain of signal transducing histidine kinase"/>
    <property type="match status" value="1"/>
</dbReference>
<evidence type="ECO:0000256" key="7">
    <source>
        <dbReference type="ARBA" id="ARBA00023012"/>
    </source>
</evidence>
<feature type="domain" description="PAC" evidence="14">
    <location>
        <begin position="231"/>
        <end position="282"/>
    </location>
</feature>
<evidence type="ECO:0000256" key="1">
    <source>
        <dbReference type="ARBA" id="ARBA00000085"/>
    </source>
</evidence>
<dbReference type="InterPro" id="IPR000014">
    <property type="entry name" value="PAS"/>
</dbReference>
<dbReference type="Pfam" id="PF08447">
    <property type="entry name" value="PAS_3"/>
    <property type="match status" value="3"/>
</dbReference>
<evidence type="ECO:0000259" key="13">
    <source>
        <dbReference type="PROSITE" id="PS50112"/>
    </source>
</evidence>
<evidence type="ECO:0000256" key="6">
    <source>
        <dbReference type="ARBA" id="ARBA00022777"/>
    </source>
</evidence>
<name>A0AB73T3A3_9FIRM</name>
<feature type="domain" description="PAS" evidence="13">
    <location>
        <begin position="180"/>
        <end position="228"/>
    </location>
</feature>
<evidence type="ECO:0000256" key="2">
    <source>
        <dbReference type="ARBA" id="ARBA00006402"/>
    </source>
</evidence>
<organism evidence="15 16">
    <name type="scientific">Murimonas intestini</name>
    <dbReference type="NCBI Taxonomy" id="1337051"/>
    <lineage>
        <taxon>Bacteria</taxon>
        <taxon>Bacillati</taxon>
        <taxon>Bacillota</taxon>
        <taxon>Clostridia</taxon>
        <taxon>Lachnospirales</taxon>
        <taxon>Lachnospiraceae</taxon>
        <taxon>Murimonas</taxon>
    </lineage>
</organism>
<dbReference type="Pfam" id="PF00072">
    <property type="entry name" value="Response_reg"/>
    <property type="match status" value="2"/>
</dbReference>
<dbReference type="InterPro" id="IPR032710">
    <property type="entry name" value="NTF2-like_dom_sf"/>
</dbReference>
<dbReference type="Gene3D" id="3.10.450.50">
    <property type="match status" value="1"/>
</dbReference>
<dbReference type="SUPFAM" id="SSF55874">
    <property type="entry name" value="ATPase domain of HSP90 chaperone/DNA topoisomerase II/histidine kinase"/>
    <property type="match status" value="1"/>
</dbReference>
<dbReference type="Gene3D" id="3.40.50.2300">
    <property type="match status" value="2"/>
</dbReference>
<dbReference type="PROSITE" id="PS50109">
    <property type="entry name" value="HIS_KIN"/>
    <property type="match status" value="1"/>
</dbReference>
<evidence type="ECO:0000313" key="16">
    <source>
        <dbReference type="Proteomes" id="UP000245412"/>
    </source>
</evidence>
<gene>
    <name evidence="15" type="ORF">C7383_10742</name>
</gene>
<dbReference type="InterPro" id="IPR000700">
    <property type="entry name" value="PAS-assoc_C"/>
</dbReference>
<dbReference type="SMART" id="SM00448">
    <property type="entry name" value="REC"/>
    <property type="match status" value="2"/>
</dbReference>
<keyword evidence="5 10" id="KW-0597">Phosphoprotein</keyword>
<comment type="caution">
    <text evidence="15">The sequence shown here is derived from an EMBL/GenBank/DDBJ whole genome shotgun (WGS) entry which is preliminary data.</text>
</comment>
<evidence type="ECO:0000256" key="8">
    <source>
        <dbReference type="ARBA" id="ARBA00024867"/>
    </source>
</evidence>
<dbReference type="InterPro" id="IPR001789">
    <property type="entry name" value="Sig_transdc_resp-reg_receiver"/>
</dbReference>
<evidence type="ECO:0000259" key="11">
    <source>
        <dbReference type="PROSITE" id="PS50109"/>
    </source>
</evidence>
<feature type="domain" description="Histidine kinase" evidence="11">
    <location>
        <begin position="1050"/>
        <end position="1273"/>
    </location>
</feature>
<dbReference type="InterPro" id="IPR037401">
    <property type="entry name" value="SnoaL-like"/>
</dbReference>
<dbReference type="CDD" id="cd16922">
    <property type="entry name" value="HATPase_EvgS-ArcB-TorS-like"/>
    <property type="match status" value="1"/>
</dbReference>
<dbReference type="PROSITE" id="PS50110">
    <property type="entry name" value="RESPONSE_REGULATORY"/>
    <property type="match status" value="2"/>
</dbReference>
<dbReference type="SUPFAM" id="SSF55785">
    <property type="entry name" value="PYP-like sensor domain (PAS domain)"/>
    <property type="match status" value="5"/>
</dbReference>
<keyword evidence="6" id="KW-0808">Transferase</keyword>
<dbReference type="CDD" id="cd00130">
    <property type="entry name" value="PAS"/>
    <property type="match status" value="3"/>
</dbReference>
<dbReference type="SMART" id="SM00388">
    <property type="entry name" value="HisKA"/>
    <property type="match status" value="1"/>
</dbReference>
<dbReference type="SMART" id="SM00086">
    <property type="entry name" value="PAC"/>
    <property type="match status" value="5"/>
</dbReference>
<dbReference type="PRINTS" id="PR00344">
    <property type="entry name" value="BCTRLSENSOR"/>
</dbReference>
<keyword evidence="7" id="KW-0902">Two-component regulatory system</keyword>
<dbReference type="NCBIfam" id="TIGR00229">
    <property type="entry name" value="sensory_box"/>
    <property type="match status" value="2"/>
</dbReference>
<dbReference type="SUPFAM" id="SSF54427">
    <property type="entry name" value="NTF2-like"/>
    <property type="match status" value="1"/>
</dbReference>
<feature type="modified residue" description="4-aspartylphosphate" evidence="10">
    <location>
        <position position="1347"/>
    </location>
</feature>
<dbReference type="CDD" id="cd17546">
    <property type="entry name" value="REC_hyHK_CKI1_RcsC-like"/>
    <property type="match status" value="2"/>
</dbReference>
<dbReference type="GO" id="GO:0000155">
    <property type="term" value="F:phosphorelay sensor kinase activity"/>
    <property type="evidence" value="ECO:0007669"/>
    <property type="project" value="InterPro"/>
</dbReference>
<dbReference type="InterPro" id="IPR036890">
    <property type="entry name" value="HATPase_C_sf"/>
</dbReference>
<comment type="catalytic activity">
    <reaction evidence="1">
        <text>ATP + protein L-histidine = ADP + protein N-phospho-L-histidine.</text>
        <dbReference type="EC" id="2.7.13.3"/>
    </reaction>
</comment>
<evidence type="ECO:0000259" key="14">
    <source>
        <dbReference type="PROSITE" id="PS50113"/>
    </source>
</evidence>
<dbReference type="InterPro" id="IPR004358">
    <property type="entry name" value="Sig_transdc_His_kin-like_C"/>
</dbReference>
<dbReference type="CDD" id="cd00082">
    <property type="entry name" value="HisKA"/>
    <property type="match status" value="1"/>
</dbReference>
<proteinExistence type="inferred from homology"/>
<dbReference type="SMART" id="SM00387">
    <property type="entry name" value="HATPase_c"/>
    <property type="match status" value="1"/>
</dbReference>
<dbReference type="Proteomes" id="UP000245412">
    <property type="component" value="Unassembled WGS sequence"/>
</dbReference>
<dbReference type="InterPro" id="IPR013655">
    <property type="entry name" value="PAS_fold_3"/>
</dbReference>
<dbReference type="PROSITE" id="PS50113">
    <property type="entry name" value="PAC"/>
    <property type="match status" value="1"/>
</dbReference>
<dbReference type="PANTHER" id="PTHR45339:SF1">
    <property type="entry name" value="HYBRID SIGNAL TRANSDUCTION HISTIDINE KINASE J"/>
    <property type="match status" value="1"/>
</dbReference>
<dbReference type="InterPro" id="IPR003594">
    <property type="entry name" value="HATPase_dom"/>
</dbReference>
<dbReference type="EMBL" id="QGGY01000007">
    <property type="protein sequence ID" value="PWJ75035.1"/>
    <property type="molecule type" value="Genomic_DNA"/>
</dbReference>
<feature type="domain" description="PAS" evidence="13">
    <location>
        <begin position="276"/>
        <end position="352"/>
    </location>
</feature>
<dbReference type="Gene3D" id="3.30.565.10">
    <property type="entry name" value="Histidine kinase-like ATPase, C-terminal domain"/>
    <property type="match status" value="1"/>
</dbReference>
<evidence type="ECO:0000313" key="15">
    <source>
        <dbReference type="EMBL" id="PWJ75035.1"/>
    </source>
</evidence>
<evidence type="ECO:0000256" key="3">
    <source>
        <dbReference type="ARBA" id="ARBA00012438"/>
    </source>
</evidence>
<dbReference type="Gene3D" id="3.30.450.20">
    <property type="entry name" value="PAS domain"/>
    <property type="match status" value="5"/>
</dbReference>
<feature type="domain" description="Response regulatory" evidence="12">
    <location>
        <begin position="1293"/>
        <end position="1413"/>
    </location>
</feature>
<comment type="function">
    <text evidence="8">May play the central regulatory role in sporulation. It may be an element of the effector pathway responsible for the activation of sporulation genes in response to nutritional stress. Spo0A may act in concert with spo0H (a sigma factor) to control the expression of some genes that are critical to the sporulation process.</text>
</comment>
<feature type="modified residue" description="4-aspartylphosphate" evidence="10">
    <location>
        <position position="1486"/>
    </location>
</feature>
<evidence type="ECO:0000256" key="4">
    <source>
        <dbReference type="ARBA" id="ARBA00018672"/>
    </source>
</evidence>
<keyword evidence="16" id="KW-1185">Reference proteome</keyword>
<evidence type="ECO:0000256" key="9">
    <source>
        <dbReference type="ARBA" id="ARBA00074306"/>
    </source>
</evidence>
<dbReference type="FunFam" id="3.30.565.10:FF:000010">
    <property type="entry name" value="Sensor histidine kinase RcsC"/>
    <property type="match status" value="1"/>
</dbReference>
<dbReference type="PROSITE" id="PS50112">
    <property type="entry name" value="PAS"/>
    <property type="match status" value="2"/>
</dbReference>
<dbReference type="InterPro" id="IPR035965">
    <property type="entry name" value="PAS-like_dom_sf"/>
</dbReference>
<sequence>MQAGKGKRMDKKRKLLNTAESFCRAWFEKLDIEQAVRFLSEDVSFVGTGEDEKAFGREEVCEYIRQDIDEISTPFEINFTDGQANLIKQDTGIAILEFDMRNSDYRWHVHSTMTMTAWEDGWTICHIHFAVPASQQEPGEHYPLTLVRRQIDDARHELLSSSIAGGLMGGYLEDKFPFYYINDRMLEHLGYGSEEEFVQDIGGYISNCMHPDDRSQVDASVSSQLAENDEYTVEYRMRKKNGSYIYVHDIGRVITAEDGRTAILSVCTDISEQLFEKQQSESLIKAMNGGTMICRISGQKYIPLYLSAGMGSITGYTREELKTIVLEDPMSLVHPLDQDKLSAVLGRVEQGQEGAEETFRAGHRDGNYVWVTGIFQKMGDEDGEPLIRCIFTSMSKQFELQNNILDGADIGICVIDAGTFELCLANEAVFAIKGRPVGDYMGKKCYEVFEKLEHPCENCILHTNIMKPEEIYIPRLDKTITMTKKESRWMNKDVVIEYLSDITDQKKAREELKLGEERLATAVRHAGIQFWEYDIKSGVAYMSEFSQQSYHVPHIMEDFPESFIKLDILHPSDRESFRLLHRKLQGGEKDAMLEYRVKMPGEDYCWLLAHYTNSFDEEGHAVRAFATAERIDRYKELEEQFTVAARLTGVRVWTLDMQNGTITFNDNDARDLQVSRTVSCCTAEDLRKTGILHPDDVKTAWEKSVELKKGTSNVSFNIRLKVNDNYRWNRVSYTVMRSMGGTPVKAIGSSIDIHEHVMLEQKFKQELEYSAGLEEPSLINKAQCNITKGIVTSYLSDINAAVTVPGAGYEEAAEHLADAAVEREKREELRRILKPENIAESYARGENYYTVDYQRKAADGTLFWASTTVRIYQNPETGDLMSFMYTYNIEDKKTAEIIVDRVVDTNFEYLILFNTITGKIEKTIDKSGAFLSCVDGRQYEDVAEEALIKEILPEEREEYLPLFTIKNITDKLDKNGSYSISSDIQEQGGEELRHKLWGFNWFDKHHMKVLCYRSDITEAHRQEQHQKEVLSAALTAAKQANAAKSDFLSRMSHEIRTPMNAIIGMTAIAARSIGNDDQVSDCISKIGISSRFLLSLINDILDMSRIESGKMLLKKEKIPFAEFITGVNTICHTQAAAKDVEYECIVDPVVDDYYIGDAMKLQQVLVNILGNAVKFTSSGGKVTFAVSQRKKTKNDATLRFVINDTGIGMSEEFIPHLFEPFEQESMGITSGYGGTGLGLAISKNIVDLMDGRIQVRSIKDLGTEFTVDVKLGITEEEKQRSKKQHVHNFSHLKTLVVDDDITVCESAVLTLKEIGITAEWVDSGRRAVNRVQEKWKNCQYYDMILIDWKMPEMDGIETSRRIREIVGPDVTIIIMTAYDWSAIEQEAKAVGVNMLMSKPMFKSSLISAFSKALDQKEEEKEEIPVEEYDFRGRRLLLVEDQPLNAEIAQMILEDVGFQVETAENGLRAMEMFSKTEEGYYDAILMDIRMPIMDGLQASMNIRHLSNKDAKTIPIIAMTADAFDEDADKSKAAGMNMHLAKPIDPPKLYRTLYNFIYGRDIGEEL</sequence>
<evidence type="ECO:0000259" key="12">
    <source>
        <dbReference type="PROSITE" id="PS50110"/>
    </source>
</evidence>
<evidence type="ECO:0000256" key="5">
    <source>
        <dbReference type="ARBA" id="ARBA00022553"/>
    </source>
</evidence>
<comment type="similarity">
    <text evidence="2">In the N-terminal section; belongs to the phytochrome family.</text>
</comment>
<dbReference type="SUPFAM" id="SSF52172">
    <property type="entry name" value="CheY-like"/>
    <property type="match status" value="2"/>
</dbReference>
<feature type="domain" description="Response regulatory" evidence="12">
    <location>
        <begin position="1434"/>
        <end position="1555"/>
    </location>
</feature>
<keyword evidence="6" id="KW-0418">Kinase</keyword>
<protein>
    <recommendedName>
        <fullName evidence="9">Circadian input-output histidine kinase CikA</fullName>
        <ecNumber evidence="3">2.7.13.3</ecNumber>
    </recommendedName>
    <alternativeName>
        <fullName evidence="4">Stage 0 sporulation protein A homolog</fullName>
    </alternativeName>
</protein>
<accession>A0AB73T3A3</accession>
<evidence type="ECO:0000256" key="10">
    <source>
        <dbReference type="PROSITE-ProRule" id="PRU00169"/>
    </source>
</evidence>
<reference evidence="15 16" key="1">
    <citation type="submission" date="2018-05" db="EMBL/GenBank/DDBJ databases">
        <authorList>
            <person name="Goeker M."/>
            <person name="Huntemann M."/>
            <person name="Clum A."/>
            <person name="Pillay M."/>
            <person name="Palaniappan K."/>
            <person name="Varghese N."/>
            <person name="Mikhailova N."/>
            <person name="Stamatis D."/>
            <person name="Reddy T."/>
            <person name="Daum C."/>
            <person name="Shapiro N."/>
            <person name="Ivanova N."/>
            <person name="Kyrpides N."/>
            <person name="Woyke T."/>
        </authorList>
    </citation>
    <scope>NUCLEOTIDE SEQUENCE [LARGE SCALE GENOMIC DNA]</scope>
    <source>
        <strain evidence="15 16">DSM 26524</strain>
    </source>
</reference>
<dbReference type="SMART" id="SM00091">
    <property type="entry name" value="PAS"/>
    <property type="match status" value="3"/>
</dbReference>
<dbReference type="InterPro" id="IPR011006">
    <property type="entry name" value="CheY-like_superfamily"/>
</dbReference>